<keyword evidence="3" id="KW-0964">Secreted</keyword>
<dbReference type="GO" id="GO:0009277">
    <property type="term" value="C:fungal-type cell wall"/>
    <property type="evidence" value="ECO:0007669"/>
    <property type="project" value="TreeGrafter"/>
</dbReference>
<dbReference type="Proteomes" id="UP000567885">
    <property type="component" value="Unassembled WGS sequence"/>
</dbReference>
<feature type="compositionally biased region" description="Basic and acidic residues" evidence="6">
    <location>
        <begin position="340"/>
        <end position="362"/>
    </location>
</feature>
<dbReference type="OrthoDB" id="536881at2759"/>
<comment type="caution">
    <text evidence="8">The sequence shown here is derived from an EMBL/GenBank/DDBJ whole genome shotgun (WGS) entry which is preliminary data.</text>
</comment>
<dbReference type="PANTHER" id="PTHR31018">
    <property type="entry name" value="SPORULATION-SPECIFIC PROTEIN-RELATED"/>
    <property type="match status" value="1"/>
</dbReference>
<dbReference type="GO" id="GO:0009986">
    <property type="term" value="C:cell surface"/>
    <property type="evidence" value="ECO:0007669"/>
    <property type="project" value="TreeGrafter"/>
</dbReference>
<feature type="chain" id="PRO_5034873490" evidence="7">
    <location>
        <begin position="21"/>
        <end position="400"/>
    </location>
</feature>
<evidence type="ECO:0000256" key="5">
    <source>
        <dbReference type="ARBA" id="ARBA00023180"/>
    </source>
</evidence>
<reference evidence="8 9" key="1">
    <citation type="submission" date="2020-05" db="EMBL/GenBank/DDBJ databases">
        <title>Identification and distribution of gene clusters putatively required for synthesis of sphingolipid metabolism inhibitors in phylogenetically diverse species of the filamentous fungus Fusarium.</title>
        <authorList>
            <person name="Kim H.-S."/>
            <person name="Busman M."/>
            <person name="Brown D.W."/>
            <person name="Divon H."/>
            <person name="Uhlig S."/>
            <person name="Proctor R.H."/>
        </authorList>
    </citation>
    <scope>NUCLEOTIDE SEQUENCE [LARGE SCALE GENOMIC DNA]</scope>
    <source>
        <strain evidence="8 9">NRRL 20693</strain>
    </source>
</reference>
<dbReference type="PANTHER" id="PTHR31018:SF3">
    <property type="entry name" value="RECEPTOR PROTEIN-TYROSINE KINASE"/>
    <property type="match status" value="1"/>
</dbReference>
<dbReference type="AlphaFoldDB" id="A0A8H5WK66"/>
<name>A0A8H5WK66_FUSHE</name>
<evidence type="ECO:0000256" key="6">
    <source>
        <dbReference type="SAM" id="MobiDB-lite"/>
    </source>
</evidence>
<gene>
    <name evidence="8" type="ORF">FHETE_6476</name>
</gene>
<evidence type="ECO:0000256" key="3">
    <source>
        <dbReference type="ARBA" id="ARBA00022525"/>
    </source>
</evidence>
<evidence type="ECO:0000256" key="4">
    <source>
        <dbReference type="ARBA" id="ARBA00022729"/>
    </source>
</evidence>
<keyword evidence="5" id="KW-0325">Glycoprotein</keyword>
<dbReference type="Gene3D" id="3.80.20.20">
    <property type="entry name" value="Receptor L-domain"/>
    <property type="match status" value="1"/>
</dbReference>
<proteinExistence type="predicted"/>
<keyword evidence="2" id="KW-0134">Cell wall</keyword>
<feature type="region of interest" description="Disordered" evidence="6">
    <location>
        <begin position="340"/>
        <end position="376"/>
    </location>
</feature>
<dbReference type="GO" id="GO:0031505">
    <property type="term" value="P:fungal-type cell wall organization"/>
    <property type="evidence" value="ECO:0007669"/>
    <property type="project" value="TreeGrafter"/>
</dbReference>
<sequence length="400" mass="42607">MHSVKVLSAIAAFSVSAVSAAATCTKDIKVTEPTPVIDCKVVDADIIIDKSVSGAVVINGPEEITGNFQAKGAGQLLQLSSTSITTIGGTFELNNLEALNNLEFSSLKSLGELNFIKLPRLGSLNFGTQGVTKIKSIRITDTFISDLSGLSVASVESFQIDNNRKMNAFNSDLVNVTSQLLIFDNGNDVMEITMNKLETAAEIQISSAKTFMVPALVEVTKSLKLNANPELKSFSAPNLTTITETLSLVDMNKLTNVSFPELTEIGGGFTIQNNTKLESIDDFPKLEKVTGGISLRGSFEKVELPKLEQVSGSVQVSSTTDIEDFCKFFDDLKKNKSIDGEEKCTSNNKKANEGQDGGETRDGSSSNSDESDDKDSAAGFVNVNMAVLALAGVAAIAQLF</sequence>
<evidence type="ECO:0000313" key="9">
    <source>
        <dbReference type="Proteomes" id="UP000567885"/>
    </source>
</evidence>
<keyword evidence="4 7" id="KW-0732">Signal</keyword>
<dbReference type="InterPro" id="IPR036941">
    <property type="entry name" value="Rcpt_L-dom_sf"/>
</dbReference>
<comment type="subcellular location">
    <subcellularLocation>
        <location evidence="1">Secreted</location>
        <location evidence="1">Cell wall</location>
    </subcellularLocation>
</comment>
<evidence type="ECO:0000256" key="1">
    <source>
        <dbReference type="ARBA" id="ARBA00004191"/>
    </source>
</evidence>
<dbReference type="EMBL" id="JAAGWQ010000116">
    <property type="protein sequence ID" value="KAF5665837.1"/>
    <property type="molecule type" value="Genomic_DNA"/>
</dbReference>
<organism evidence="8 9">
    <name type="scientific">Fusarium heterosporum</name>
    <dbReference type="NCBI Taxonomy" id="42747"/>
    <lineage>
        <taxon>Eukaryota</taxon>
        <taxon>Fungi</taxon>
        <taxon>Dikarya</taxon>
        <taxon>Ascomycota</taxon>
        <taxon>Pezizomycotina</taxon>
        <taxon>Sordariomycetes</taxon>
        <taxon>Hypocreomycetidae</taxon>
        <taxon>Hypocreales</taxon>
        <taxon>Nectriaceae</taxon>
        <taxon>Fusarium</taxon>
        <taxon>Fusarium heterosporum species complex</taxon>
    </lineage>
</organism>
<keyword evidence="9" id="KW-1185">Reference proteome</keyword>
<evidence type="ECO:0000256" key="7">
    <source>
        <dbReference type="SAM" id="SignalP"/>
    </source>
</evidence>
<accession>A0A8H5WK66</accession>
<feature type="signal peptide" evidence="7">
    <location>
        <begin position="1"/>
        <end position="20"/>
    </location>
</feature>
<dbReference type="GO" id="GO:0005886">
    <property type="term" value="C:plasma membrane"/>
    <property type="evidence" value="ECO:0007669"/>
    <property type="project" value="TreeGrafter"/>
</dbReference>
<protein>
    <submittedName>
        <fullName evidence="8">Sps2p-like sporulation-specific protein</fullName>
    </submittedName>
</protein>
<evidence type="ECO:0000256" key="2">
    <source>
        <dbReference type="ARBA" id="ARBA00022512"/>
    </source>
</evidence>
<dbReference type="SUPFAM" id="SSF52058">
    <property type="entry name" value="L domain-like"/>
    <property type="match status" value="2"/>
</dbReference>
<evidence type="ECO:0000313" key="8">
    <source>
        <dbReference type="EMBL" id="KAF5665837.1"/>
    </source>
</evidence>
<dbReference type="InterPro" id="IPR051648">
    <property type="entry name" value="CWI-Assembly_Regulator"/>
</dbReference>